<proteinExistence type="inferred from homology"/>
<evidence type="ECO:0008006" key="8">
    <source>
        <dbReference type="Google" id="ProtNLM"/>
    </source>
</evidence>
<dbReference type="KEGG" id="pfd:PFDG_05391"/>
<keyword evidence="5" id="KW-0677">Repeat</keyword>
<dbReference type="SUPFAM" id="SSF50978">
    <property type="entry name" value="WD40 repeat-like"/>
    <property type="match status" value="1"/>
</dbReference>
<dbReference type="InterPro" id="IPR015943">
    <property type="entry name" value="WD40/YVTN_repeat-like_dom_sf"/>
</dbReference>
<dbReference type="Proteomes" id="UP000054282">
    <property type="component" value="Unassembled WGS sequence"/>
</dbReference>
<reference evidence="7" key="2">
    <citation type="submission" date="2006-09" db="EMBL/GenBank/DDBJ databases">
        <title>The genome sequence of Plasmodium falciparum Dd2.</title>
        <authorList>
            <consortium name="The Broad Institute Genome Sequencing Platform"/>
            <person name="Birren B."/>
            <person name="Lander E."/>
            <person name="Galagan J."/>
            <person name="Nusbaum C."/>
            <person name="Devon K."/>
            <person name="Henn M."/>
            <person name="Jaffe D."/>
            <person name="Butler J."/>
            <person name="Alvarez P."/>
            <person name="Gnerre S."/>
            <person name="Grabherr M."/>
            <person name="Kleber M."/>
            <person name="Mauceli E."/>
            <person name="Brockman W."/>
            <person name="MacCallum I.A."/>
            <person name="Rounsley S."/>
            <person name="Young S."/>
            <person name="LaButti K."/>
            <person name="Pushparaj V."/>
            <person name="DeCaprio D."/>
            <person name="Crawford M."/>
            <person name="Koehrsen M."/>
            <person name="Engels R."/>
            <person name="Montgomery P."/>
            <person name="Pearson M."/>
            <person name="Howarth C."/>
            <person name="Larson L."/>
            <person name="Luoma S."/>
            <person name="White J."/>
            <person name="Kodira C."/>
            <person name="Zeng Q."/>
            <person name="O'Leary S."/>
            <person name="Yandava C."/>
            <person name="Alvarado L."/>
            <person name="Wirth D."/>
            <person name="Volkman S."/>
            <person name="Hartl D."/>
        </authorList>
    </citation>
    <scope>NUCLEOTIDE SEQUENCE [LARGE SCALE GENOMIC DNA]</scope>
</reference>
<dbReference type="AlphaFoldDB" id="A0A0L7LWR5"/>
<keyword evidence="4" id="KW-0853">WD repeat</keyword>
<organism evidence="6 7">
    <name type="scientific">Plasmodium falciparum (isolate Dd2)</name>
    <dbReference type="NCBI Taxonomy" id="57267"/>
    <lineage>
        <taxon>Eukaryota</taxon>
        <taxon>Sar</taxon>
        <taxon>Alveolata</taxon>
        <taxon>Apicomplexa</taxon>
        <taxon>Aconoidasida</taxon>
        <taxon>Haemosporida</taxon>
        <taxon>Plasmodiidae</taxon>
        <taxon>Plasmodium</taxon>
        <taxon>Plasmodium (Laverania)</taxon>
    </lineage>
</organism>
<dbReference type="InterPro" id="IPR045152">
    <property type="entry name" value="EDC4-like"/>
</dbReference>
<evidence type="ECO:0000313" key="7">
    <source>
        <dbReference type="Proteomes" id="UP000054282"/>
    </source>
</evidence>
<evidence type="ECO:0000256" key="2">
    <source>
        <dbReference type="ARBA" id="ARBA00009639"/>
    </source>
</evidence>
<comment type="subcellular location">
    <subcellularLocation>
        <location evidence="1">Cytoplasm</location>
        <location evidence="1">P-body</location>
    </subcellularLocation>
</comment>
<dbReference type="GO" id="GO:0000932">
    <property type="term" value="C:P-body"/>
    <property type="evidence" value="ECO:0007669"/>
    <property type="project" value="UniProtKB-SubCell"/>
</dbReference>
<reference evidence="7" key="1">
    <citation type="submission" date="2006-09" db="EMBL/GenBank/DDBJ databases">
        <title>Annotation of Plasmodium falciparum Dd2.</title>
        <authorList>
            <consortium name="The Broad Institute Genome Sequencing Platform"/>
            <person name="Volkman S.K."/>
            <person name="Neafsey D.E."/>
            <person name="Dash A.P."/>
            <person name="Chitnis C.E."/>
            <person name="Hartl D.L."/>
            <person name="Young S.K."/>
            <person name="Zeng Q."/>
            <person name="Koehrsen M."/>
            <person name="Alvarado L."/>
            <person name="Berlin A."/>
            <person name="Borenstein D."/>
            <person name="Chapman S.B."/>
            <person name="Chen Z."/>
            <person name="Engels R."/>
            <person name="Freedman E."/>
            <person name="Gellesch M."/>
            <person name="Goldberg J."/>
            <person name="Griggs A."/>
            <person name="Gujja S."/>
            <person name="Heilman E.R."/>
            <person name="Heiman D.I."/>
            <person name="Howarth C."/>
            <person name="Jen D."/>
            <person name="Larson L."/>
            <person name="Mehta T."/>
            <person name="Neiman D."/>
            <person name="Park D."/>
            <person name="Pearson M."/>
            <person name="Roberts A."/>
            <person name="Saif S."/>
            <person name="Shea T."/>
            <person name="Shenoy N."/>
            <person name="Sisk P."/>
            <person name="Stolte C."/>
            <person name="Sykes S."/>
            <person name="Walk T."/>
            <person name="White J."/>
            <person name="Yandava C."/>
            <person name="Haas B."/>
            <person name="Henn M.R."/>
            <person name="Nusbaum C."/>
            <person name="Birren B."/>
        </authorList>
    </citation>
    <scope>NUCLEOTIDE SEQUENCE [LARGE SCALE GENOMIC DNA]</scope>
</reference>
<evidence type="ECO:0000256" key="3">
    <source>
        <dbReference type="ARBA" id="ARBA00022490"/>
    </source>
</evidence>
<evidence type="ECO:0000256" key="4">
    <source>
        <dbReference type="ARBA" id="ARBA00022574"/>
    </source>
</evidence>
<accession>A0A0L7LWR5</accession>
<evidence type="ECO:0000313" key="6">
    <source>
        <dbReference type="EMBL" id="KOB85059.1"/>
    </source>
</evidence>
<dbReference type="PANTHER" id="PTHR15598">
    <property type="entry name" value="ENHANCER OF MRNA-DECAPPING PROTEIN 4"/>
    <property type="match status" value="1"/>
</dbReference>
<dbReference type="GO" id="GO:0031087">
    <property type="term" value="P:deadenylation-independent decapping of nuclear-transcribed mRNA"/>
    <property type="evidence" value="ECO:0007669"/>
    <property type="project" value="InterPro"/>
</dbReference>
<name>A0A0L7LWR5_PLAF4</name>
<gene>
    <name evidence="6" type="ORF">PFDG_05391</name>
</gene>
<comment type="similarity">
    <text evidence="2">Belongs to the WD repeat EDC4 family.</text>
</comment>
<dbReference type="PANTHER" id="PTHR15598:SF5">
    <property type="entry name" value="ENHANCER OF MRNA-DECAPPING PROTEIN 4"/>
    <property type="match status" value="1"/>
</dbReference>
<dbReference type="EMBL" id="DS016089">
    <property type="protein sequence ID" value="KOB85059.1"/>
    <property type="molecule type" value="Genomic_DNA"/>
</dbReference>
<dbReference type="Gene3D" id="2.130.10.10">
    <property type="entry name" value="YVTN repeat-like/Quinoprotein amine dehydrogenase"/>
    <property type="match status" value="1"/>
</dbReference>
<evidence type="ECO:0000256" key="5">
    <source>
        <dbReference type="ARBA" id="ARBA00022737"/>
    </source>
</evidence>
<keyword evidence="3" id="KW-0963">Cytoplasm</keyword>
<dbReference type="InterPro" id="IPR036322">
    <property type="entry name" value="WD40_repeat_dom_sf"/>
</dbReference>
<evidence type="ECO:0000256" key="1">
    <source>
        <dbReference type="ARBA" id="ARBA00004201"/>
    </source>
</evidence>
<protein>
    <recommendedName>
        <fullName evidence="8">WD repeat-containing protein</fullName>
    </recommendedName>
</protein>
<sequence length="269" mass="31750">MNIHEIDEKIITHGNFMRQAFYSSNIKIKTHDIVQAIEDEEEKEKKKKKKSDNKDLLRLSENIISKIKSDGSDIIKKEGSILDVNSRNVCYALKNGKFRLINQNGINTTRVKLLYDNEVLYVCFNKENGNYLLLLDNKGHLYIYKINEYKLDLILCLNFPPYEKKNPNYNILKDIKNVLKSGIPKKASWLPKSDKYFLTGHNNCIYIWNLSLLTNTIIMNKLKDQIDVTDKLISLCAITLSFEQVMYKYNYIFNEEKMKWKEKITWKEK</sequence>